<keyword evidence="2" id="KW-1185">Reference proteome</keyword>
<dbReference type="EMBL" id="JANDBD010000001">
    <property type="protein sequence ID" value="MCP9271124.1"/>
    <property type="molecule type" value="Genomic_DNA"/>
</dbReference>
<comment type="caution">
    <text evidence="1">The sequence shown here is derived from an EMBL/GenBank/DDBJ whole genome shotgun (WGS) entry which is preliminary data.</text>
</comment>
<dbReference type="RefSeq" id="WP_255058094.1">
    <property type="nucleotide sequence ID" value="NZ_JANDBD010000001.1"/>
</dbReference>
<accession>A0ABT1LYK7</accession>
<reference evidence="1 2" key="1">
    <citation type="submission" date="2022-06" db="EMBL/GenBank/DDBJ databases">
        <title>Mycolicibacterium sp. CAU 1645 isolated from seawater.</title>
        <authorList>
            <person name="Kim W."/>
        </authorList>
    </citation>
    <scope>NUCLEOTIDE SEQUENCE [LARGE SCALE GENOMIC DNA]</scope>
    <source>
        <strain evidence="1 2">CAU 1645</strain>
    </source>
</reference>
<dbReference type="Proteomes" id="UP001651690">
    <property type="component" value="Unassembled WGS sequence"/>
</dbReference>
<protein>
    <submittedName>
        <fullName evidence="1">Uncharacterized protein</fullName>
    </submittedName>
</protein>
<evidence type="ECO:0000313" key="1">
    <source>
        <dbReference type="EMBL" id="MCP9271124.1"/>
    </source>
</evidence>
<sequence>MWSVTTSRGSRVDGIRCENDARRAVHMLGVTSMIGPYSWSVVDNLGQSFVAELRRAG</sequence>
<organism evidence="1 2">
    <name type="scientific">Mycolicibacterium arenosum</name>
    <dbReference type="NCBI Taxonomy" id="2952157"/>
    <lineage>
        <taxon>Bacteria</taxon>
        <taxon>Bacillati</taxon>
        <taxon>Actinomycetota</taxon>
        <taxon>Actinomycetes</taxon>
        <taxon>Mycobacteriales</taxon>
        <taxon>Mycobacteriaceae</taxon>
        <taxon>Mycolicibacterium</taxon>
    </lineage>
</organism>
<proteinExistence type="predicted"/>
<name>A0ABT1LYK7_9MYCO</name>
<gene>
    <name evidence="1" type="ORF">NM203_02860</name>
</gene>
<evidence type="ECO:0000313" key="2">
    <source>
        <dbReference type="Proteomes" id="UP001651690"/>
    </source>
</evidence>